<protein>
    <submittedName>
        <fullName evidence="2">DUF2723 domain-containing protein</fullName>
    </submittedName>
</protein>
<keyword evidence="1" id="KW-1133">Transmembrane helix</keyword>
<proteinExistence type="predicted"/>
<organism evidence="2 3">
    <name type="scientific">Heminiphilus faecis</name>
    <dbReference type="NCBI Taxonomy" id="2601703"/>
    <lineage>
        <taxon>Bacteria</taxon>
        <taxon>Pseudomonadati</taxon>
        <taxon>Bacteroidota</taxon>
        <taxon>Bacteroidia</taxon>
        <taxon>Bacteroidales</taxon>
        <taxon>Muribaculaceae</taxon>
        <taxon>Heminiphilus</taxon>
    </lineage>
</organism>
<reference evidence="2 3" key="1">
    <citation type="submission" date="2024-03" db="EMBL/GenBank/DDBJ databases">
        <title>Mouse gut bacterial collection (mGBC) of GemPharmatech.</title>
        <authorList>
            <person name="He Y."/>
            <person name="Dong L."/>
            <person name="Wu D."/>
            <person name="Gao X."/>
            <person name="Lin Z."/>
        </authorList>
    </citation>
    <scope>NUCLEOTIDE SEQUENCE [LARGE SCALE GENOMIC DNA]</scope>
    <source>
        <strain evidence="2 3">54-13</strain>
    </source>
</reference>
<gene>
    <name evidence="2" type="ORF">AAK873_02795</name>
</gene>
<evidence type="ECO:0000313" key="2">
    <source>
        <dbReference type="EMBL" id="MEY8244545.1"/>
    </source>
</evidence>
<accession>A0ABV4CT44</accession>
<feature type="transmembrane region" description="Helical" evidence="1">
    <location>
        <begin position="295"/>
        <end position="324"/>
    </location>
</feature>
<keyword evidence="3" id="KW-1185">Reference proteome</keyword>
<dbReference type="InterPro" id="IPR052724">
    <property type="entry name" value="GT117_domain-containing"/>
</dbReference>
<comment type="caution">
    <text evidence="2">The sequence shown here is derived from an EMBL/GenBank/DDBJ whole genome shotgun (WGS) entry which is preliminary data.</text>
</comment>
<feature type="transmembrane region" description="Helical" evidence="1">
    <location>
        <begin position="674"/>
        <end position="691"/>
    </location>
</feature>
<dbReference type="Proteomes" id="UP001565200">
    <property type="component" value="Unassembled WGS sequence"/>
</dbReference>
<feature type="transmembrane region" description="Helical" evidence="1">
    <location>
        <begin position="177"/>
        <end position="208"/>
    </location>
</feature>
<feature type="transmembrane region" description="Helical" evidence="1">
    <location>
        <begin position="633"/>
        <end position="662"/>
    </location>
</feature>
<feature type="transmembrane region" description="Helical" evidence="1">
    <location>
        <begin position="74"/>
        <end position="97"/>
    </location>
</feature>
<sequence length="1153" mass="131296">MKKYRIINNSLGWFMFAIAAVTYLLTIEPTASFWDCPEFISQGYKLEIGHPPGNPIFMLAARFFVNFAPDVQHVAMAVNTMSALLSAATILLLFWTITHLVRRLVVADDAKQISLTEMLIIFGSGICGSLVYTWSDTFWFSAVEGEVYAFSSFCTALVFWLILKWENRADQPHSDRYLVLIAYVIGISIAVHLLNLLCIPAIVLVFYYKKFKNPDGKGSLMALFVSFVIVGLILYGLVPGFIEMAQYCELLCVNGLGWSYNSGPIIYTCLTLAVMIWAVYELYRQNNALRIKISFFLSVFLSGIPFIGDGWFIPVVVFIGLLLYLFKFMKRVPVRIFNVVVLSILVIFIGYSSYALLLIRSSANTPMNQNSPDNVFALSSYLNREQYGDRPLFYGQTFNSGIVYQVDASGRPQALKKEGKTLYGKTVKKSPDEPDRYEVTGHKTDYVMNPELDMLFPRMYDGKYAAAYRDWTGMKGTPVNVNTYVDENGRPYGSPQTKIKPTFAENLQYLFNYQINHMYWRYFMWNFAGRQNDIQGNGEVTHGNWISGIPLIDNLRLGDQSLLPDDLGAGNKGHNVFFMLPLIFGIIGLIWQSFTSRRGIEQFWVVAFLFFMTGLAIVLYLNQTPNQPRERDYAFAGSFYAFAIWVGMGVAGIWRLLVILFSDKVKAGDKVSRMLAYIAVAAGILLPLQVVSQTWDDHDRSGRYTTRDFGMNYLSSLEPNAIVFTNGDNDTFPLWYAQEVEGFRTDVRVVNLSYLTTDWYVDQMRLPSYNAPAIDMMATPDIYAHDKRQFSYYLQPDTTKVNVLSALKALYADDANKNEWGLYEFKYPNMYLPINKDDMLKSGRVTEDELPAVEEYIDLNQTEEPDGGLRLSNVIALDMLATNAANGWKRPVYFAMTVPDSYYLNLSPYMRSTGMAYEVGPIKNKEYDGYHMAVNTDKAYDNIVNKFRWGGLDKAESADDIYLDETVRRMVTTTRTTMLDLATALYNEGVTAEIYFHQDSVNMDAPQRDKITSFIADRYAKAQTVMDLMMDKLPVYTAPYGVTIGLQIADIYGRLGDITDNKADQERALQVLRDEIDLYKQYVLYFQSLTPAKFATLTRTDRYIYDSYFVSLISAYAENGGDAQELMKQLQNEGVNFSRYYKQSPETSPVKVE</sequence>
<feature type="transmembrane region" description="Helical" evidence="1">
    <location>
        <begin position="118"/>
        <end position="135"/>
    </location>
</feature>
<keyword evidence="1" id="KW-0472">Membrane</keyword>
<feature type="transmembrane region" description="Helical" evidence="1">
    <location>
        <begin position="603"/>
        <end position="621"/>
    </location>
</feature>
<evidence type="ECO:0000313" key="3">
    <source>
        <dbReference type="Proteomes" id="UP001565200"/>
    </source>
</evidence>
<name>A0ABV4CT44_9BACT</name>
<feature type="transmembrane region" description="Helical" evidence="1">
    <location>
        <begin position="263"/>
        <end position="283"/>
    </location>
</feature>
<feature type="transmembrane region" description="Helical" evidence="1">
    <location>
        <begin position="220"/>
        <end position="242"/>
    </location>
</feature>
<dbReference type="PANTHER" id="PTHR16214">
    <property type="entry name" value="TRANSMEMBRANE PROTEIN 260"/>
    <property type="match status" value="1"/>
</dbReference>
<feature type="transmembrane region" description="Helical" evidence="1">
    <location>
        <begin position="336"/>
        <end position="359"/>
    </location>
</feature>
<dbReference type="PANTHER" id="PTHR16214:SF3">
    <property type="entry name" value="TRANSMEMBRANE PROTEIN 260"/>
    <property type="match status" value="1"/>
</dbReference>
<feature type="transmembrane region" description="Helical" evidence="1">
    <location>
        <begin position="7"/>
        <end position="25"/>
    </location>
</feature>
<dbReference type="EMBL" id="JBCLPP010000005">
    <property type="protein sequence ID" value="MEY8244545.1"/>
    <property type="molecule type" value="Genomic_DNA"/>
</dbReference>
<dbReference type="RefSeq" id="WP_121698409.1">
    <property type="nucleotide sequence ID" value="NZ_JBCLPP010000005.1"/>
</dbReference>
<dbReference type="Pfam" id="PF11028">
    <property type="entry name" value="TMEM260-like"/>
    <property type="match status" value="1"/>
</dbReference>
<evidence type="ECO:0000256" key="1">
    <source>
        <dbReference type="SAM" id="Phobius"/>
    </source>
</evidence>
<dbReference type="InterPro" id="IPR021280">
    <property type="entry name" value="TMEM260-like"/>
</dbReference>
<feature type="transmembrane region" description="Helical" evidence="1">
    <location>
        <begin position="573"/>
        <end position="591"/>
    </location>
</feature>
<keyword evidence="1" id="KW-0812">Transmembrane</keyword>
<feature type="transmembrane region" description="Helical" evidence="1">
    <location>
        <begin position="147"/>
        <end position="165"/>
    </location>
</feature>